<proteinExistence type="predicted"/>
<name>A0A7J7J4N3_BUGNE</name>
<reference evidence="2" key="1">
    <citation type="submission" date="2020-06" db="EMBL/GenBank/DDBJ databases">
        <title>Draft genome of Bugula neritina, a colonial animal packing powerful symbionts and potential medicines.</title>
        <authorList>
            <person name="Rayko M."/>
        </authorList>
    </citation>
    <scope>NUCLEOTIDE SEQUENCE [LARGE SCALE GENOMIC DNA]</scope>
    <source>
        <strain evidence="2">Kwan_BN1</strain>
    </source>
</reference>
<evidence type="ECO:0000256" key="1">
    <source>
        <dbReference type="SAM" id="MobiDB-lite"/>
    </source>
</evidence>
<dbReference type="AlphaFoldDB" id="A0A7J7J4N3"/>
<dbReference type="EMBL" id="VXIV02003157">
    <property type="protein sequence ID" value="KAF6020631.1"/>
    <property type="molecule type" value="Genomic_DNA"/>
</dbReference>
<accession>A0A7J7J4N3</accession>
<protein>
    <submittedName>
        <fullName evidence="2">ECD</fullName>
    </submittedName>
</protein>
<dbReference type="PANTHER" id="PTHR13060">
    <property type="entry name" value="SGT1 PROTEIN HSGT1 SUPPRESSOR OF GCR2"/>
    <property type="match status" value="1"/>
</dbReference>
<dbReference type="Proteomes" id="UP000593567">
    <property type="component" value="Unassembled WGS sequence"/>
</dbReference>
<dbReference type="InterPro" id="IPR010770">
    <property type="entry name" value="Ecd"/>
</dbReference>
<organism evidence="2 3">
    <name type="scientific">Bugula neritina</name>
    <name type="common">Brown bryozoan</name>
    <name type="synonym">Sertularia neritina</name>
    <dbReference type="NCBI Taxonomy" id="10212"/>
    <lineage>
        <taxon>Eukaryota</taxon>
        <taxon>Metazoa</taxon>
        <taxon>Spiralia</taxon>
        <taxon>Lophotrochozoa</taxon>
        <taxon>Bryozoa</taxon>
        <taxon>Gymnolaemata</taxon>
        <taxon>Cheilostomatida</taxon>
        <taxon>Flustrina</taxon>
        <taxon>Buguloidea</taxon>
        <taxon>Bugulidae</taxon>
        <taxon>Bugula</taxon>
    </lineage>
</organism>
<feature type="region of interest" description="Disordered" evidence="1">
    <location>
        <begin position="530"/>
        <end position="553"/>
    </location>
</feature>
<feature type="compositionally biased region" description="Acidic residues" evidence="1">
    <location>
        <begin position="398"/>
        <end position="411"/>
    </location>
</feature>
<dbReference type="GO" id="GO:0005634">
    <property type="term" value="C:nucleus"/>
    <property type="evidence" value="ECO:0007669"/>
    <property type="project" value="TreeGrafter"/>
</dbReference>
<sequence length="553" mass="62044">MQPTGYIFSYIITGTEEAPFPHICVSSFLVILPQVYLYKGELHIIPQRELASQSQYVIPEGIPSVSAAVECIRQHPDLTKADPKVQQAINRRLSRYPEQAFKEIHSTTCYLPVPAALILSQCPQLVSAATSAFYLRDPIDLKSCQTMKHFPPENRVNAKVRLTRCLYAQLVQQKFFPPKRSSWNIPSASSPKHKSHDLGMKISFGLEILCAGASSSTKTHSTDMSSLVEDSRWHNYLCSLKKYNYFEGEIEGSIKYKELLGKAKEYFLSSRELSSSEEQCSNSTRMGQQILSHLENTQLSEQYLRELEKNLTPDDDDSWLYLTCRELDEMLEEYQESGLGDSGEMFDPSSVTHSMDAFINKQSNILTGAKFPADSDIKFDDRGFLAAIEKMMNGQESQSDDSSLDEYDSDDSLPQKQEKSRLKNPQSSKAHLLNKSSASGSSSSSQDKAKVNGQEPTVEDFMEMMDRELMRTNVGKSFEKASALPKYDSSMKNKAALAEEESTDLDDSLEAVDVDFNTVKNLLESYNQQMGLPGPTSNLLESMGVKLPHNTDD</sequence>
<gene>
    <name evidence="2" type="ORF">EB796_021068</name>
</gene>
<comment type="caution">
    <text evidence="2">The sequence shown here is derived from an EMBL/GenBank/DDBJ whole genome shotgun (WGS) entry which is preliminary data.</text>
</comment>
<feature type="compositionally biased region" description="Polar residues" evidence="1">
    <location>
        <begin position="530"/>
        <end position="540"/>
    </location>
</feature>
<feature type="compositionally biased region" description="Low complexity" evidence="1">
    <location>
        <begin position="436"/>
        <end position="445"/>
    </location>
</feature>
<dbReference type="PANTHER" id="PTHR13060:SF0">
    <property type="entry name" value="PROTEIN ECDYSONELESS HOMOLOG"/>
    <property type="match status" value="1"/>
</dbReference>
<keyword evidence="3" id="KW-1185">Reference proteome</keyword>
<dbReference type="Pfam" id="PF07093">
    <property type="entry name" value="SGT1"/>
    <property type="match status" value="1"/>
</dbReference>
<evidence type="ECO:0000313" key="3">
    <source>
        <dbReference type="Proteomes" id="UP000593567"/>
    </source>
</evidence>
<feature type="region of interest" description="Disordered" evidence="1">
    <location>
        <begin position="393"/>
        <end position="458"/>
    </location>
</feature>
<dbReference type="OrthoDB" id="27237at2759"/>
<evidence type="ECO:0000313" key="2">
    <source>
        <dbReference type="EMBL" id="KAF6020631.1"/>
    </source>
</evidence>